<protein>
    <submittedName>
        <fullName evidence="1">Uncharacterized protein</fullName>
    </submittedName>
</protein>
<evidence type="ECO:0000313" key="2">
    <source>
        <dbReference type="Proteomes" id="UP001172386"/>
    </source>
</evidence>
<reference evidence="1" key="1">
    <citation type="submission" date="2022-10" db="EMBL/GenBank/DDBJ databases">
        <title>Culturing micro-colonial fungi from biological soil crusts in the Mojave desert and describing Neophaeococcomyces mojavensis, and introducing the new genera and species Taxawa tesnikishii.</title>
        <authorList>
            <person name="Kurbessoian T."/>
            <person name="Stajich J.E."/>
        </authorList>
    </citation>
    <scope>NUCLEOTIDE SEQUENCE</scope>
    <source>
        <strain evidence="1">JES_112</strain>
    </source>
</reference>
<organism evidence="1 2">
    <name type="scientific">Neophaeococcomyces mojaviensis</name>
    <dbReference type="NCBI Taxonomy" id="3383035"/>
    <lineage>
        <taxon>Eukaryota</taxon>
        <taxon>Fungi</taxon>
        <taxon>Dikarya</taxon>
        <taxon>Ascomycota</taxon>
        <taxon>Pezizomycotina</taxon>
        <taxon>Eurotiomycetes</taxon>
        <taxon>Chaetothyriomycetidae</taxon>
        <taxon>Chaetothyriales</taxon>
        <taxon>Chaetothyriales incertae sedis</taxon>
        <taxon>Neophaeococcomyces</taxon>
    </lineage>
</organism>
<gene>
    <name evidence="1" type="ORF">H2198_003198</name>
</gene>
<name>A0ACC3AC14_9EURO</name>
<evidence type="ECO:0000313" key="1">
    <source>
        <dbReference type="EMBL" id="KAJ9659322.1"/>
    </source>
</evidence>
<keyword evidence="2" id="KW-1185">Reference proteome</keyword>
<dbReference type="EMBL" id="JAPDRQ010000041">
    <property type="protein sequence ID" value="KAJ9659322.1"/>
    <property type="molecule type" value="Genomic_DNA"/>
</dbReference>
<proteinExistence type="predicted"/>
<comment type="caution">
    <text evidence="1">The sequence shown here is derived from an EMBL/GenBank/DDBJ whole genome shotgun (WGS) entry which is preliminary data.</text>
</comment>
<dbReference type="Proteomes" id="UP001172386">
    <property type="component" value="Unassembled WGS sequence"/>
</dbReference>
<sequence length="526" mass="59822">MTVGKPKDNPNTKRARSTQEHEQIKQHLAQRHQKKRKVQKKLDLHPSINRILNQSSTDDDEGETSEESVMPGDSETVTTITGPASLNMNTIGTGALDPFTPIIAPTYTSTAETMRLLFLYCKHLRPLARNVHSNWDWIDNLAEIQASPLLSCAVTAYASAFFTGMKYGSRGVALPPNPERGRSLLWPIPAWFRLQTQALSLLNEALLDKSRALENDVFHTVVFLFRLAVLFGDGLTANMHYKALRQVAHVQCRDLAEIRRELAVTRVNFITVYLYKAALVMVPQEAPSEDHPDCLIEPDRSFWVDDNEWNKFSGMLFGRYLTWHARSPGGAPQEEASLNILRLDPTSARLSNDLFVPLVKTYQVALYLWSYLSNIAYDTTLPKIQLHVAELEQYLEQTDLVKLELQAPKVVFILFFVGAFASRGSSARKWFIEKLANAHIRVRYMRDVHAELAGFCDPIHVMPVLLEEILIEITQVREGKKTVSKRDLYQGEFFWPSHGPSPMSKTPDLETPIRHEKLPTIVQHER</sequence>
<accession>A0ACC3AC14</accession>